<keyword evidence="5 8" id="KW-0472">Membrane</keyword>
<dbReference type="PRINTS" id="PR01036">
    <property type="entry name" value="TCRTETB"/>
</dbReference>
<dbReference type="InterPro" id="IPR011701">
    <property type="entry name" value="MFS"/>
</dbReference>
<feature type="transmembrane region" description="Helical" evidence="8">
    <location>
        <begin position="565"/>
        <end position="584"/>
    </location>
</feature>
<dbReference type="EMBL" id="BA000030">
    <property type="protein sequence ID" value="BAC75043.1"/>
    <property type="molecule type" value="Genomic_DNA"/>
</dbReference>
<dbReference type="Gene3D" id="1.20.1720.10">
    <property type="entry name" value="Multidrug resistance protein D"/>
    <property type="match status" value="1"/>
</dbReference>
<organism evidence="10 11">
    <name type="scientific">Streptomyces avermitilis (strain ATCC 31267 / DSM 46492 / JCM 5070 / NBRC 14893 / NCIMB 12804 / NRRL 8165 / MA-4680)</name>
    <dbReference type="NCBI Taxonomy" id="227882"/>
    <lineage>
        <taxon>Bacteria</taxon>
        <taxon>Bacillati</taxon>
        <taxon>Actinomycetota</taxon>
        <taxon>Actinomycetes</taxon>
        <taxon>Kitasatosporales</taxon>
        <taxon>Streptomycetaceae</taxon>
        <taxon>Streptomyces</taxon>
    </lineage>
</organism>
<evidence type="ECO:0000256" key="3">
    <source>
        <dbReference type="ARBA" id="ARBA00022692"/>
    </source>
</evidence>
<dbReference type="PANTHER" id="PTHR42718:SF9">
    <property type="entry name" value="MAJOR FACILITATOR SUPERFAMILY MULTIDRUG TRANSPORTER MFSC"/>
    <property type="match status" value="1"/>
</dbReference>
<dbReference type="GO" id="GO:0046677">
    <property type="term" value="P:response to antibiotic"/>
    <property type="evidence" value="ECO:0007669"/>
    <property type="project" value="UniProtKB-KW"/>
</dbReference>
<keyword evidence="2" id="KW-0813">Transport</keyword>
<keyword evidence="6" id="KW-0046">Antibiotic resistance</keyword>
<dbReference type="Proteomes" id="UP000000428">
    <property type="component" value="Chromosome"/>
</dbReference>
<proteinExistence type="predicted"/>
<feature type="region of interest" description="Disordered" evidence="7">
    <location>
        <begin position="585"/>
        <end position="608"/>
    </location>
</feature>
<reference evidence="10 11" key="3">
    <citation type="journal article" date="2014" name="J. Ind. Microbiol. Biotechnol.">
        <title>Genome mining of the Streptomyces avermitilis genome and development of genome-minimized hosts for heterologous expression of biosynthetic gene clusters.</title>
        <authorList>
            <person name="Ikeda H."/>
            <person name="Shin-ya K."/>
            <person name="Omura S."/>
        </authorList>
    </citation>
    <scope>NUCLEOTIDE SEQUENCE [LARGE SCALE GENOMIC DNA]</scope>
    <source>
        <strain evidence="11">ATCC 31267 / DSM 46492 / JCM 5070 / NBRC 14893 / NCIMB 12804 / NRRL 8165 / MA-4680</strain>
    </source>
</reference>
<dbReference type="PANTHER" id="PTHR42718">
    <property type="entry name" value="MAJOR FACILITATOR SUPERFAMILY MULTIDRUG TRANSPORTER MFSC"/>
    <property type="match status" value="1"/>
</dbReference>
<dbReference type="eggNOG" id="COG0477">
    <property type="taxonomic scope" value="Bacteria"/>
</dbReference>
<keyword evidence="4 8" id="KW-1133">Transmembrane helix</keyword>
<feature type="transmembrane region" description="Helical" evidence="8">
    <location>
        <begin position="196"/>
        <end position="219"/>
    </location>
</feature>
<dbReference type="SUPFAM" id="SSF103473">
    <property type="entry name" value="MFS general substrate transporter"/>
    <property type="match status" value="1"/>
</dbReference>
<feature type="region of interest" description="Disordered" evidence="7">
    <location>
        <begin position="1"/>
        <end position="29"/>
    </location>
</feature>
<dbReference type="InterPro" id="IPR020846">
    <property type="entry name" value="MFS_dom"/>
</dbReference>
<evidence type="ECO:0000256" key="6">
    <source>
        <dbReference type="ARBA" id="ARBA00023251"/>
    </source>
</evidence>
<reference evidence="10 11" key="1">
    <citation type="journal article" date="2001" name="Proc. Natl. Acad. Sci. U.S.A.">
        <title>Genome sequence of an industrial microorganism Streptomyces avermitilis: deducing the ability of producing secondary metabolites.</title>
        <authorList>
            <person name="Omura S."/>
            <person name="Ikeda H."/>
            <person name="Ishikawa J."/>
            <person name="Hanamoto A."/>
            <person name="Takahashi C."/>
            <person name="Shinose M."/>
            <person name="Takahashi Y."/>
            <person name="Horikawa H."/>
            <person name="Nakazawa H."/>
            <person name="Osonoe T."/>
            <person name="Kikuchi H."/>
            <person name="Shiba T."/>
            <person name="Sakaki Y."/>
            <person name="Hattori M."/>
        </authorList>
    </citation>
    <scope>NUCLEOTIDE SEQUENCE [LARGE SCALE GENOMIC DNA]</scope>
    <source>
        <strain evidence="11">ATCC 31267 / DSM 46492 / JCM 5070 / NBRC 14893 / NCIMB 12804 / NRRL 8165 / MA-4680</strain>
    </source>
</reference>
<evidence type="ECO:0000256" key="5">
    <source>
        <dbReference type="ARBA" id="ARBA00023136"/>
    </source>
</evidence>
<feature type="transmembrane region" description="Helical" evidence="8">
    <location>
        <begin position="138"/>
        <end position="157"/>
    </location>
</feature>
<dbReference type="RefSeq" id="WP_010988727.1">
    <property type="nucleotide sequence ID" value="NC_003155.5"/>
</dbReference>
<dbReference type="KEGG" id="sma:SAVERM_7332"/>
<evidence type="ECO:0000256" key="7">
    <source>
        <dbReference type="SAM" id="MobiDB-lite"/>
    </source>
</evidence>
<dbReference type="AlphaFoldDB" id="Q825W1"/>
<dbReference type="HOGENOM" id="CLU_000960_28_2_11"/>
<evidence type="ECO:0000256" key="8">
    <source>
        <dbReference type="SAM" id="Phobius"/>
    </source>
</evidence>
<feature type="transmembrane region" description="Helical" evidence="8">
    <location>
        <begin position="163"/>
        <end position="184"/>
    </location>
</feature>
<protein>
    <submittedName>
        <fullName evidence="10">Transmembrane transport protein</fullName>
    </submittedName>
</protein>
<feature type="transmembrane region" description="Helical" evidence="8">
    <location>
        <begin position="478"/>
        <end position="500"/>
    </location>
</feature>
<keyword evidence="11" id="KW-1185">Reference proteome</keyword>
<dbReference type="Pfam" id="PF07690">
    <property type="entry name" value="MFS_1"/>
    <property type="match status" value="1"/>
</dbReference>
<feature type="transmembrane region" description="Helical" evidence="8">
    <location>
        <begin position="410"/>
        <end position="430"/>
    </location>
</feature>
<feature type="transmembrane region" description="Helical" evidence="8">
    <location>
        <begin position="378"/>
        <end position="398"/>
    </location>
</feature>
<dbReference type="PROSITE" id="PS50850">
    <property type="entry name" value="MFS"/>
    <property type="match status" value="1"/>
</dbReference>
<evidence type="ECO:0000256" key="1">
    <source>
        <dbReference type="ARBA" id="ARBA00004651"/>
    </source>
</evidence>
<dbReference type="GO" id="GO:0022857">
    <property type="term" value="F:transmembrane transporter activity"/>
    <property type="evidence" value="ECO:0007669"/>
    <property type="project" value="InterPro"/>
</dbReference>
<feature type="transmembrane region" description="Helical" evidence="8">
    <location>
        <begin position="106"/>
        <end position="126"/>
    </location>
</feature>
<evidence type="ECO:0000313" key="11">
    <source>
        <dbReference type="Proteomes" id="UP000000428"/>
    </source>
</evidence>
<dbReference type="Gene3D" id="1.20.1250.20">
    <property type="entry name" value="MFS general substrate transporter like domains"/>
    <property type="match status" value="1"/>
</dbReference>
<evidence type="ECO:0000256" key="4">
    <source>
        <dbReference type="ARBA" id="ARBA00022989"/>
    </source>
</evidence>
<feature type="transmembrane region" description="Helical" evidence="8">
    <location>
        <begin position="258"/>
        <end position="278"/>
    </location>
</feature>
<reference evidence="10 11" key="2">
    <citation type="journal article" date="2003" name="Nat. Biotechnol.">
        <title>Complete genome sequence and comparative analysis of the industrial microorganism Streptomyces avermitilis.</title>
        <authorList>
            <person name="Ikeda H."/>
            <person name="Ishikawa J."/>
            <person name="Hanamoto A."/>
            <person name="Shinose M."/>
            <person name="Kikuchi H."/>
            <person name="Shiba T."/>
            <person name="Sakaki Y."/>
            <person name="Hattori M."/>
            <person name="Omura S."/>
        </authorList>
    </citation>
    <scope>NUCLEOTIDE SEQUENCE [LARGE SCALE GENOMIC DNA]</scope>
    <source>
        <strain evidence="11">ATCC 31267 / DSM 46492 / JCM 5070 / NBRC 14893 / NCIMB 12804 / NRRL 8165 / MA-4680</strain>
    </source>
</reference>
<dbReference type="GO" id="GO:0005886">
    <property type="term" value="C:plasma membrane"/>
    <property type="evidence" value="ECO:0007669"/>
    <property type="project" value="UniProtKB-SubCell"/>
</dbReference>
<gene>
    <name evidence="10" type="ORF">SAVERM_7332</name>
</gene>
<feature type="transmembrane region" description="Helical" evidence="8">
    <location>
        <begin position="436"/>
        <end position="457"/>
    </location>
</feature>
<dbReference type="GeneID" id="41544402"/>
<feature type="transmembrane region" description="Helical" evidence="8">
    <location>
        <begin position="345"/>
        <end position="366"/>
    </location>
</feature>
<feature type="transmembrane region" description="Helical" evidence="8">
    <location>
        <begin position="225"/>
        <end position="246"/>
    </location>
</feature>
<dbReference type="InterPro" id="IPR036259">
    <property type="entry name" value="MFS_trans_sf"/>
</dbReference>
<feature type="transmembrane region" description="Helical" evidence="8">
    <location>
        <begin position="298"/>
        <end position="316"/>
    </location>
</feature>
<evidence type="ECO:0000256" key="2">
    <source>
        <dbReference type="ARBA" id="ARBA00022448"/>
    </source>
</evidence>
<feature type="domain" description="Major facilitator superfamily (MFS) profile" evidence="9">
    <location>
        <begin position="72"/>
        <end position="589"/>
    </location>
</feature>
<name>Q825W1_STRAW</name>
<evidence type="ECO:0000313" key="10">
    <source>
        <dbReference type="EMBL" id="BAC75043.1"/>
    </source>
</evidence>
<dbReference type="CDD" id="cd17321">
    <property type="entry name" value="MFS_MMR_MDR_like"/>
    <property type="match status" value="1"/>
</dbReference>
<sequence length="608" mass="62872">MGAGPHDGPPRPPRLGRRLRGSSGSPVAGEAQGEFCGCDGGGGRARAGRCPAGRAGAPGRLGEVDIVTHWRALIVLGTAQFLMVLDTSVMNVSISQLVEDFDTEVTAIQAVITLYALVMAAFMIIGGRLGDIFGRRRLFLLGLVVYGAGSALTAAAPTLWVLVLGWSVIEGLGAAMVLPAMAALVAESYRGRDRAVAFGVIGGLAGAGIAVGPLLGGWVTTYLTWRLVFAGEVVVVLAVLCFHRVITESPRTGPRPRLDGVGAALSAAGLALGVLGVLQSGTWGWVEPRNPPFTVLGFAPTLFVIGAGVAVLAGFLRWERRRDALGAEPLVHLPLLGKPALRSGLLSLLCQNLILLGLFFTIPLYLQVVQGFDAFQTGLRLLPVSVTMLVTSMCAARLGRVAGPRRVVRLALVTLAASIMWLLATIDPVIDDAQFAGAMALLGVGMGLLASQLGNVVQSSVGEEERSEVGGLQFTAQNLGSALGTALIGSLLIGALANAFTTQVEDNPSLSREARQQTGVALEAGISFVPTEQVRSAAERAGLPPSEADALAESYASAQLGGLRAAILATGGITLAGFLVTPHLPSRPAGRPKRPDSGAPADAIDRTR</sequence>
<keyword evidence="3 8" id="KW-0812">Transmembrane</keyword>
<evidence type="ECO:0000259" key="9">
    <source>
        <dbReference type="PROSITE" id="PS50850"/>
    </source>
</evidence>
<accession>Q825W1</accession>
<comment type="subcellular location">
    <subcellularLocation>
        <location evidence="1">Cell membrane</location>
        <topology evidence="1">Multi-pass membrane protein</topology>
    </subcellularLocation>
</comment>